<gene>
    <name evidence="3" type="ORF">N7Z68_00635</name>
</gene>
<keyword evidence="1" id="KW-0812">Transmembrane</keyword>
<dbReference type="InterPro" id="IPR046350">
    <property type="entry name" value="Cystatin_sf"/>
</dbReference>
<protein>
    <submittedName>
        <fullName evidence="3">DUF5590 domain-containing protein</fullName>
    </submittedName>
</protein>
<dbReference type="Pfam" id="PF17881">
    <property type="entry name" value="TseB"/>
    <property type="match status" value="1"/>
</dbReference>
<organism evidence="3 4">
    <name type="scientific">Alkalihalobacterium chitinilyticum</name>
    <dbReference type="NCBI Taxonomy" id="2980103"/>
    <lineage>
        <taxon>Bacteria</taxon>
        <taxon>Bacillati</taxon>
        <taxon>Bacillota</taxon>
        <taxon>Bacilli</taxon>
        <taxon>Bacillales</taxon>
        <taxon>Bacillaceae</taxon>
        <taxon>Alkalihalobacterium</taxon>
    </lineage>
</organism>
<feature type="domain" description="Cell wall elongation regulator TseB-like" evidence="2">
    <location>
        <begin position="38"/>
        <end position="81"/>
    </location>
</feature>
<keyword evidence="4" id="KW-1185">Reference proteome</keyword>
<evidence type="ECO:0000313" key="4">
    <source>
        <dbReference type="Proteomes" id="UP001148125"/>
    </source>
</evidence>
<dbReference type="Proteomes" id="UP001148125">
    <property type="component" value="Unassembled WGS sequence"/>
</dbReference>
<evidence type="ECO:0000256" key="1">
    <source>
        <dbReference type="SAM" id="Phobius"/>
    </source>
</evidence>
<name>A0ABT5V9V7_9BACI</name>
<comment type="caution">
    <text evidence="3">The sequence shown here is derived from an EMBL/GenBank/DDBJ whole genome shotgun (WGS) entry which is preliminary data.</text>
</comment>
<keyword evidence="1" id="KW-0472">Membrane</keyword>
<accession>A0ABT5V9V7</accession>
<evidence type="ECO:0000313" key="3">
    <source>
        <dbReference type="EMBL" id="MDE5411886.1"/>
    </source>
</evidence>
<evidence type="ECO:0000259" key="2">
    <source>
        <dbReference type="Pfam" id="PF17881"/>
    </source>
</evidence>
<dbReference type="InterPro" id="IPR041401">
    <property type="entry name" value="TseB-like_dom"/>
</dbReference>
<keyword evidence="1" id="KW-1133">Transmembrane helix</keyword>
<sequence>MKKWVITIVCVFLLAAIGISIYFYQSMRSPITEQEQLAIARVLGETEVSIIQNVSFYHGTEPYVVIKGQQEEGGENFIVWVGQEDESVVVKPANAGLSKEQVRQFAINELAPKKLLAVRLGLENRLPIYEITYIDENDRYSFYYITFEDGTFVKRYSLKADD</sequence>
<dbReference type="SUPFAM" id="SSF54403">
    <property type="entry name" value="Cystatin/monellin"/>
    <property type="match status" value="2"/>
</dbReference>
<reference evidence="3" key="1">
    <citation type="submission" date="2024-05" db="EMBL/GenBank/DDBJ databases">
        <title>Alkalihalobacillus sp. strain MEB203 novel alkaliphilic bacterium from Lonar Lake, India.</title>
        <authorList>
            <person name="Joshi A."/>
            <person name="Thite S."/>
            <person name="Mengade P."/>
        </authorList>
    </citation>
    <scope>NUCLEOTIDE SEQUENCE</scope>
    <source>
        <strain evidence="3">MEB 203</strain>
    </source>
</reference>
<proteinExistence type="predicted"/>
<dbReference type="EMBL" id="JAOTPO010000001">
    <property type="protein sequence ID" value="MDE5411886.1"/>
    <property type="molecule type" value="Genomic_DNA"/>
</dbReference>
<dbReference type="RefSeq" id="WP_275116521.1">
    <property type="nucleotide sequence ID" value="NZ_JAOTPO010000001.1"/>
</dbReference>
<feature type="transmembrane region" description="Helical" evidence="1">
    <location>
        <begin position="6"/>
        <end position="24"/>
    </location>
</feature>
<dbReference type="Gene3D" id="3.10.450.40">
    <property type="match status" value="2"/>
</dbReference>